<sequence length="120" mass="13895">MRLTTLILTILCASCDTRISSEKRFETNIGFALPSNKKVLKDEYQDMGQDFAIIYEVELSLTSNQRLTDKLRTLSRTADKDCNWSTGNNGFYYMCDKDRTTYKVSYDTPSRKLTYEELAD</sequence>
<proteinExistence type="predicted"/>
<name>A0A1I5I1N5_9BACT</name>
<accession>A0A1I5I1N5</accession>
<protein>
    <submittedName>
        <fullName evidence="1">Uncharacterized protein</fullName>
    </submittedName>
</protein>
<dbReference type="RefSeq" id="WP_091654794.1">
    <property type="nucleotide sequence ID" value="NZ_FOVW01000008.1"/>
</dbReference>
<reference evidence="2" key="1">
    <citation type="submission" date="2016-10" db="EMBL/GenBank/DDBJ databases">
        <authorList>
            <person name="Varghese N."/>
            <person name="Submissions S."/>
        </authorList>
    </citation>
    <scope>NUCLEOTIDE SEQUENCE [LARGE SCALE GENOMIC DNA]</scope>
    <source>
        <strain evidence="2">DSM 15282</strain>
    </source>
</reference>
<keyword evidence="2" id="KW-1185">Reference proteome</keyword>
<organism evidence="1 2">
    <name type="scientific">Algoriphagus ornithinivorans</name>
    <dbReference type="NCBI Taxonomy" id="226506"/>
    <lineage>
        <taxon>Bacteria</taxon>
        <taxon>Pseudomonadati</taxon>
        <taxon>Bacteroidota</taxon>
        <taxon>Cytophagia</taxon>
        <taxon>Cytophagales</taxon>
        <taxon>Cyclobacteriaceae</taxon>
        <taxon>Algoriphagus</taxon>
    </lineage>
</organism>
<dbReference type="Proteomes" id="UP000199564">
    <property type="component" value="Unassembled WGS sequence"/>
</dbReference>
<gene>
    <name evidence="1" type="ORF">SAMN04488519_10831</name>
</gene>
<evidence type="ECO:0000313" key="2">
    <source>
        <dbReference type="Proteomes" id="UP000199564"/>
    </source>
</evidence>
<dbReference type="EMBL" id="FOVW01000008">
    <property type="protein sequence ID" value="SFO54548.1"/>
    <property type="molecule type" value="Genomic_DNA"/>
</dbReference>
<dbReference type="AlphaFoldDB" id="A0A1I5I1N5"/>
<evidence type="ECO:0000313" key="1">
    <source>
        <dbReference type="EMBL" id="SFO54548.1"/>
    </source>
</evidence>